<gene>
    <name evidence="1" type="ORF">KY290_018102</name>
</gene>
<keyword evidence="2" id="KW-1185">Reference proteome</keyword>
<proteinExistence type="predicted"/>
<reference evidence="1 2" key="1">
    <citation type="journal article" date="2021" name="bioRxiv">
        <title>Chromosome-scale and haplotype-resolved genome assembly of a tetraploid potato cultivar.</title>
        <authorList>
            <person name="Sun H."/>
            <person name="Jiao W.-B."/>
            <person name="Krause K."/>
            <person name="Campoy J.A."/>
            <person name="Goel M."/>
            <person name="Folz-Donahue K."/>
            <person name="Kukat C."/>
            <person name="Huettel B."/>
            <person name="Schneeberger K."/>
        </authorList>
    </citation>
    <scope>NUCLEOTIDE SEQUENCE [LARGE SCALE GENOMIC DNA]</scope>
    <source>
        <strain evidence="1">SolTubOtavaFocal</strain>
        <tissue evidence="1">Leaves</tissue>
    </source>
</reference>
<sequence>MDLICNKNPEGSTDIRVTGNFLTRCFRLDFLRFSGQDLKTWLYKVDQFFYMDEILYNQRVKVTSIHLDGEAIAWHRLYMKARNSVVDPTWALNESYFLGGLKPELNKSVRMQAPKTLMNTYKLARLQEENLILPTPNFHRNQKRPILANTSYRKPFDNSYNKPSGFQGNANGMKLFTAADMDRKGPRDVLSL</sequence>
<organism evidence="1 2">
    <name type="scientific">Solanum tuberosum</name>
    <name type="common">Potato</name>
    <dbReference type="NCBI Taxonomy" id="4113"/>
    <lineage>
        <taxon>Eukaryota</taxon>
        <taxon>Viridiplantae</taxon>
        <taxon>Streptophyta</taxon>
        <taxon>Embryophyta</taxon>
        <taxon>Tracheophyta</taxon>
        <taxon>Spermatophyta</taxon>
        <taxon>Magnoliopsida</taxon>
        <taxon>eudicotyledons</taxon>
        <taxon>Gunneridae</taxon>
        <taxon>Pentapetalae</taxon>
        <taxon>asterids</taxon>
        <taxon>lamiids</taxon>
        <taxon>Solanales</taxon>
        <taxon>Solanaceae</taxon>
        <taxon>Solanoideae</taxon>
        <taxon>Solaneae</taxon>
        <taxon>Solanum</taxon>
    </lineage>
</organism>
<evidence type="ECO:0000313" key="1">
    <source>
        <dbReference type="EMBL" id="KAH0762029.1"/>
    </source>
</evidence>
<protein>
    <recommendedName>
        <fullName evidence="3">Retrotransposon gag domain-containing protein</fullName>
    </recommendedName>
</protein>
<name>A0ABQ7VD84_SOLTU</name>
<comment type="caution">
    <text evidence="1">The sequence shown here is derived from an EMBL/GenBank/DDBJ whole genome shotgun (WGS) entry which is preliminary data.</text>
</comment>
<evidence type="ECO:0008006" key="3">
    <source>
        <dbReference type="Google" id="ProtNLM"/>
    </source>
</evidence>
<accession>A0ABQ7VD84</accession>
<evidence type="ECO:0000313" key="2">
    <source>
        <dbReference type="Proteomes" id="UP000826656"/>
    </source>
</evidence>
<dbReference type="EMBL" id="JAIVGD010000013">
    <property type="protein sequence ID" value="KAH0762029.1"/>
    <property type="molecule type" value="Genomic_DNA"/>
</dbReference>
<dbReference type="Proteomes" id="UP000826656">
    <property type="component" value="Unassembled WGS sequence"/>
</dbReference>